<evidence type="ECO:0000313" key="2">
    <source>
        <dbReference type="Proteomes" id="UP000005510"/>
    </source>
</evidence>
<organism evidence="1 2">
    <name type="scientific">Parabacteroides johnsonii DSM 18315</name>
    <dbReference type="NCBI Taxonomy" id="537006"/>
    <lineage>
        <taxon>Bacteria</taxon>
        <taxon>Pseudomonadati</taxon>
        <taxon>Bacteroidota</taxon>
        <taxon>Bacteroidia</taxon>
        <taxon>Bacteroidales</taxon>
        <taxon>Tannerellaceae</taxon>
        <taxon>Parabacteroides</taxon>
    </lineage>
</organism>
<dbReference type="Proteomes" id="UP000005510">
    <property type="component" value="Unassembled WGS sequence"/>
</dbReference>
<dbReference type="STRING" id="537006.PRABACTJOHN_04083"/>
<evidence type="ECO:0000313" key="1">
    <source>
        <dbReference type="EMBL" id="EEC94558.1"/>
    </source>
</evidence>
<protein>
    <submittedName>
        <fullName evidence="1">Uncharacterized protein</fullName>
    </submittedName>
</protein>
<dbReference type="HOGENOM" id="CLU_3101816_0_0_10"/>
<sequence>MKITSALSRSNGQSRVLLLQDDNYFVWLCHPGSTSVNHLFTMKLNKMFNLK</sequence>
<reference evidence="1 2" key="2">
    <citation type="submission" date="2008-10" db="EMBL/GenBank/DDBJ databases">
        <authorList>
            <person name="Fulton L."/>
            <person name="Clifton S."/>
            <person name="Fulton B."/>
            <person name="Xu J."/>
            <person name="Minx P."/>
            <person name="Pepin K.H."/>
            <person name="Johnson M."/>
            <person name="Bhonagiri V."/>
            <person name="Nash W.E."/>
            <person name="Mardis E.R."/>
            <person name="Wilson R.K."/>
        </authorList>
    </citation>
    <scope>NUCLEOTIDE SEQUENCE [LARGE SCALE GENOMIC DNA]</scope>
    <source>
        <strain evidence="1 2">DSM 18315</strain>
    </source>
</reference>
<dbReference type="AlphaFoldDB" id="B7BG88"/>
<gene>
    <name evidence="1" type="ORF">PRABACTJOHN_04083</name>
</gene>
<accession>B7BG88</accession>
<name>B7BG88_9BACT</name>
<dbReference type="EMBL" id="ABYH01000404">
    <property type="protein sequence ID" value="EEC94558.1"/>
    <property type="molecule type" value="Genomic_DNA"/>
</dbReference>
<reference evidence="1 2" key="1">
    <citation type="submission" date="2008-10" db="EMBL/GenBank/DDBJ databases">
        <title>Draft genome sequence of Parabacteroides johnsonii (DSM 18315).</title>
        <authorList>
            <person name="Sudarsanam P."/>
            <person name="Ley R."/>
            <person name="Guruge J."/>
            <person name="Turnbaugh P.J."/>
            <person name="Mahowald M."/>
            <person name="Liep D."/>
            <person name="Gordon J."/>
        </authorList>
    </citation>
    <scope>NUCLEOTIDE SEQUENCE [LARGE SCALE GENOMIC DNA]</scope>
    <source>
        <strain evidence="1 2">DSM 18315</strain>
    </source>
</reference>
<proteinExistence type="predicted"/>
<comment type="caution">
    <text evidence="1">The sequence shown here is derived from an EMBL/GenBank/DDBJ whole genome shotgun (WGS) entry which is preliminary data.</text>
</comment>